<dbReference type="Proteomes" id="UP000831290">
    <property type="component" value="Chromosome"/>
</dbReference>
<dbReference type="RefSeq" id="WP_255845972.1">
    <property type="nucleotide sequence ID" value="NZ_CP094358.1"/>
</dbReference>
<organism evidence="1 2">
    <name type="scientific">Abyssalbus ytuae</name>
    <dbReference type="NCBI Taxonomy" id="2926907"/>
    <lineage>
        <taxon>Bacteria</taxon>
        <taxon>Pseudomonadati</taxon>
        <taxon>Bacteroidota</taxon>
        <taxon>Flavobacteriia</taxon>
        <taxon>Flavobacteriales</taxon>
        <taxon>Flavobacteriaceae</taxon>
        <taxon>Abyssalbus</taxon>
    </lineage>
</organism>
<gene>
    <name evidence="1" type="ORF">MQE35_08665</name>
</gene>
<dbReference type="EMBL" id="CP094358">
    <property type="protein sequence ID" value="UOB19356.1"/>
    <property type="molecule type" value="Genomic_DNA"/>
</dbReference>
<name>A0A9E7A3S8_9FLAO</name>
<keyword evidence="2" id="KW-1185">Reference proteome</keyword>
<dbReference type="KEGG" id="fbm:MQE35_08665"/>
<proteinExistence type="predicted"/>
<evidence type="ECO:0000313" key="2">
    <source>
        <dbReference type="Proteomes" id="UP000831290"/>
    </source>
</evidence>
<reference evidence="1" key="1">
    <citation type="submission" date="2022-03" db="EMBL/GenBank/DDBJ databases">
        <title>Description of Abyssus ytuae gen. nov., sp. nov., a novel member of the family Flavobacteriaceae isolated from the sediment of Mariana Trench.</title>
        <authorList>
            <person name="Zhang J."/>
            <person name="Xu X."/>
        </authorList>
    </citation>
    <scope>NUCLEOTIDE SEQUENCE</scope>
    <source>
        <strain evidence="1">MT3330</strain>
    </source>
</reference>
<sequence>MLIKTEEYEIEVFEISESQKDKIPSNFVAPYFVIADSMDDITVSFQFLTRTNILRKSGKRRYFDRDLNNAERFFDIEHAINVVWKFEDNQIYPGQKFYVSGSEQAEIIHEMNIINHNKVLDQFGFKKKK</sequence>
<protein>
    <submittedName>
        <fullName evidence="1">Uncharacterized protein</fullName>
    </submittedName>
</protein>
<dbReference type="AlphaFoldDB" id="A0A9E7A3S8"/>
<evidence type="ECO:0000313" key="1">
    <source>
        <dbReference type="EMBL" id="UOB19356.1"/>
    </source>
</evidence>
<accession>A0A9E7A3S8</accession>